<dbReference type="RefSeq" id="WP_012065706.1">
    <property type="nucleotide sequence ID" value="NC_009633.1"/>
</dbReference>
<keyword evidence="1" id="KW-1133">Transmembrane helix</keyword>
<feature type="domain" description="Regulatory protein YycH" evidence="2">
    <location>
        <begin position="4"/>
        <end position="367"/>
    </location>
</feature>
<gene>
    <name evidence="3" type="ordered locus">Amet_4755</name>
</gene>
<reference evidence="4" key="1">
    <citation type="journal article" date="2016" name="Genome Announc.">
        <title>Complete genome sequence of Alkaliphilus metalliredigens strain QYMF, an alkaliphilic and metal-reducing bacterium isolated from borax-contaminated leachate ponds.</title>
        <authorList>
            <person name="Hwang C."/>
            <person name="Copeland A."/>
            <person name="Lucas S."/>
            <person name="Lapidus A."/>
            <person name="Barry K."/>
            <person name="Detter J.C."/>
            <person name="Glavina Del Rio T."/>
            <person name="Hammon N."/>
            <person name="Israni S."/>
            <person name="Dalin E."/>
            <person name="Tice H."/>
            <person name="Pitluck S."/>
            <person name="Chertkov O."/>
            <person name="Brettin T."/>
            <person name="Bruce D."/>
            <person name="Han C."/>
            <person name="Schmutz J."/>
            <person name="Larimer F."/>
            <person name="Land M.L."/>
            <person name="Hauser L."/>
            <person name="Kyrpides N."/>
            <person name="Mikhailova N."/>
            <person name="Ye Q."/>
            <person name="Zhou J."/>
            <person name="Richardson P."/>
            <person name="Fields M.W."/>
        </authorList>
    </citation>
    <scope>NUCLEOTIDE SEQUENCE [LARGE SCALE GENOMIC DNA]</scope>
    <source>
        <strain evidence="4">QYMF</strain>
    </source>
</reference>
<keyword evidence="1" id="KW-0472">Membrane</keyword>
<dbReference type="KEGG" id="amt:Amet_4755"/>
<dbReference type="EMBL" id="CP000724">
    <property type="protein sequence ID" value="ABR50821.1"/>
    <property type="molecule type" value="Genomic_DNA"/>
</dbReference>
<keyword evidence="4" id="KW-1185">Reference proteome</keyword>
<dbReference type="OrthoDB" id="1696612at2"/>
<sequence length="487" mass="56044">MNREKTKTLILCILVMMTVVLVQQIWFSSPLHILQSQATNLRKNQETIKEIRNIMVMPKRVVLSFGDNSYTMLSSYSDVSKVWNQGSNILNNYFHGDPEVTAVSMEVYEETKSRKAIELEFAKGVPSTLVATGFDTADNKIVRSVKEIYKILIPAQHINTIYIVGGEGVIFEVKLENKEPQENLTEFISDLESNKIDFITYAPIFDFLDNHTIIPISTSMSFTENVPVHQFFVESQIDINDEQEVVERAKSFFNENFDFVKTIRETSGSLVYMYGYGERGVRINHRGRLEYNEDIGSESSTNVNDALDVAIDFIIDHGDFPEGVYLNEIRNITHNTNKGYYFGFGYRIAGFPVELSNSQMEDPIEIEVYGNKIKSYRTFTREKMKNTMSVQPQISTLSPVDIIEQNATDIKSQHPYDEITNEARQNEELTDAQWIAKDIDLVTMVYFDALEKQTQQLLVPAWMIEIEENRYFFDAYTGEWINSSPQN</sequence>
<protein>
    <recommendedName>
        <fullName evidence="2">Regulatory protein YycH domain-containing protein</fullName>
    </recommendedName>
</protein>
<dbReference type="Pfam" id="PF07435">
    <property type="entry name" value="YycH"/>
    <property type="match status" value="1"/>
</dbReference>
<evidence type="ECO:0000313" key="3">
    <source>
        <dbReference type="EMBL" id="ABR50821.1"/>
    </source>
</evidence>
<keyword evidence="1" id="KW-0812">Transmembrane</keyword>
<evidence type="ECO:0000256" key="1">
    <source>
        <dbReference type="SAM" id="Phobius"/>
    </source>
</evidence>
<organism evidence="3 4">
    <name type="scientific">Alkaliphilus metalliredigens (strain QYMF)</name>
    <dbReference type="NCBI Taxonomy" id="293826"/>
    <lineage>
        <taxon>Bacteria</taxon>
        <taxon>Bacillati</taxon>
        <taxon>Bacillota</taxon>
        <taxon>Clostridia</taxon>
        <taxon>Peptostreptococcales</taxon>
        <taxon>Natronincolaceae</taxon>
        <taxon>Alkaliphilus</taxon>
    </lineage>
</organism>
<accession>A6TXA3</accession>
<dbReference type="eggNOG" id="COG4863">
    <property type="taxonomic scope" value="Bacteria"/>
</dbReference>
<dbReference type="Proteomes" id="UP000001572">
    <property type="component" value="Chromosome"/>
</dbReference>
<evidence type="ECO:0000313" key="4">
    <source>
        <dbReference type="Proteomes" id="UP000001572"/>
    </source>
</evidence>
<feature type="transmembrane region" description="Helical" evidence="1">
    <location>
        <begin position="9"/>
        <end position="27"/>
    </location>
</feature>
<dbReference type="Gene3D" id="3.30.310.160">
    <property type="entry name" value="YycH protein, domain 2"/>
    <property type="match status" value="1"/>
</dbReference>
<dbReference type="AlphaFoldDB" id="A6TXA3"/>
<evidence type="ECO:0000259" key="2">
    <source>
        <dbReference type="Pfam" id="PF07435"/>
    </source>
</evidence>
<name>A6TXA3_ALKMQ</name>
<proteinExistence type="predicted"/>
<dbReference type="STRING" id="293826.Amet_4755"/>
<dbReference type="HOGENOM" id="CLU_559783_0_0_9"/>
<dbReference type="InterPro" id="IPR042274">
    <property type="entry name" value="YycH/YycI_2"/>
</dbReference>
<dbReference type="InterPro" id="IPR009996">
    <property type="entry name" value="YycH"/>
</dbReference>